<keyword evidence="6" id="KW-0326">Glycosidase</keyword>
<reference evidence="6 7" key="1">
    <citation type="submission" date="2018-09" db="EMBL/GenBank/DDBJ databases">
        <title>Gemmobacter lutimaris sp. nov., a marine bacterium isolated from tidal flat.</title>
        <authorList>
            <person name="Lee D.W."/>
            <person name="Yoo Y."/>
            <person name="Kim J.-J."/>
            <person name="Kim B.S."/>
        </authorList>
    </citation>
    <scope>NUCLEOTIDE SEQUENCE [LARGE SCALE GENOMIC DNA]</scope>
    <source>
        <strain evidence="6 7">YJ-T1-11</strain>
    </source>
</reference>
<dbReference type="Proteomes" id="UP000266649">
    <property type="component" value="Unassembled WGS sequence"/>
</dbReference>
<proteinExistence type="inferred from homology"/>
<dbReference type="SUPFAM" id="SSF50486">
    <property type="entry name" value="FMT C-terminal domain-like"/>
    <property type="match status" value="1"/>
</dbReference>
<dbReference type="CDD" id="cd00540">
    <property type="entry name" value="AAG"/>
    <property type="match status" value="1"/>
</dbReference>
<dbReference type="EMBL" id="QXXQ01000010">
    <property type="protein sequence ID" value="RID90879.1"/>
    <property type="molecule type" value="Genomic_DNA"/>
</dbReference>
<evidence type="ECO:0000256" key="4">
    <source>
        <dbReference type="ARBA" id="ARBA00023204"/>
    </source>
</evidence>
<comment type="caution">
    <text evidence="6">The sequence shown here is derived from an EMBL/GenBank/DDBJ whole genome shotgun (WGS) entry which is preliminary data.</text>
</comment>
<dbReference type="AlphaFoldDB" id="A0A398BJL3"/>
<dbReference type="Pfam" id="PF02245">
    <property type="entry name" value="Pur_DNA_glyco"/>
    <property type="match status" value="1"/>
</dbReference>
<dbReference type="OrthoDB" id="9794313at2"/>
<dbReference type="HAMAP" id="MF_00527">
    <property type="entry name" value="3MGH"/>
    <property type="match status" value="1"/>
</dbReference>
<dbReference type="InterPro" id="IPR036995">
    <property type="entry name" value="MPG_sf"/>
</dbReference>
<dbReference type="PANTHER" id="PTHR10429">
    <property type="entry name" value="DNA-3-METHYLADENINE GLYCOSYLASE"/>
    <property type="match status" value="1"/>
</dbReference>
<accession>A0A398BJL3</accession>
<evidence type="ECO:0000313" key="6">
    <source>
        <dbReference type="EMBL" id="RID90879.1"/>
    </source>
</evidence>
<keyword evidence="3 5" id="KW-0378">Hydrolase</keyword>
<name>A0A398BJL3_9RHOB</name>
<dbReference type="RefSeq" id="WP_119135867.1">
    <property type="nucleotide sequence ID" value="NZ_QXXQ01000010.1"/>
</dbReference>
<dbReference type="Gene3D" id="3.10.300.10">
    <property type="entry name" value="Methylpurine-DNA glycosylase (MPG)"/>
    <property type="match status" value="1"/>
</dbReference>
<gene>
    <name evidence="6" type="ORF">D2N39_15720</name>
</gene>
<dbReference type="GO" id="GO:0006284">
    <property type="term" value="P:base-excision repair"/>
    <property type="evidence" value="ECO:0007669"/>
    <property type="project" value="InterPro"/>
</dbReference>
<dbReference type="InterPro" id="IPR003180">
    <property type="entry name" value="MPG"/>
</dbReference>
<sequence length="189" mass="20247">MTVIATSAFDQPAPEIARSLIGCHLSIHGCGGIICETEAYTRDDPASHSFRGRTARNAAMFGPAGHAYVYRSYGIHWCLNVVCAKGSAVLLRGMEPTLGLTQMRARRGEMPDKMLAAGPGRLGQALAVGPDMDGRSFDQPEFCIHTASSSVIVLTGPRIGISRACEMPWRFGLAGSASLSRPFPKRNEP</sequence>
<dbReference type="EC" id="3.2.2.-" evidence="5"/>
<evidence type="ECO:0000256" key="5">
    <source>
        <dbReference type="HAMAP-Rule" id="MF_00527"/>
    </source>
</evidence>
<dbReference type="NCBIfam" id="TIGR00567">
    <property type="entry name" value="3mg"/>
    <property type="match status" value="1"/>
</dbReference>
<comment type="similarity">
    <text evidence="1 5">Belongs to the DNA glycosylase MPG family.</text>
</comment>
<protein>
    <recommendedName>
        <fullName evidence="5">Putative 3-methyladenine DNA glycosylase</fullName>
        <ecNumber evidence="5">3.2.2.-</ecNumber>
    </recommendedName>
</protein>
<evidence type="ECO:0000256" key="1">
    <source>
        <dbReference type="ARBA" id="ARBA00009232"/>
    </source>
</evidence>
<dbReference type="InterPro" id="IPR011034">
    <property type="entry name" value="Formyl_transferase-like_C_sf"/>
</dbReference>
<keyword evidence="7" id="KW-1185">Reference proteome</keyword>
<dbReference type="PANTHER" id="PTHR10429:SF0">
    <property type="entry name" value="DNA-3-METHYLADENINE GLYCOSYLASE"/>
    <property type="match status" value="1"/>
</dbReference>
<keyword evidence="4 5" id="KW-0234">DNA repair</keyword>
<dbReference type="GO" id="GO:0003677">
    <property type="term" value="F:DNA binding"/>
    <property type="evidence" value="ECO:0007669"/>
    <property type="project" value="InterPro"/>
</dbReference>
<evidence type="ECO:0000313" key="7">
    <source>
        <dbReference type="Proteomes" id="UP000266649"/>
    </source>
</evidence>
<dbReference type="GO" id="GO:0003905">
    <property type="term" value="F:alkylbase DNA N-glycosylase activity"/>
    <property type="evidence" value="ECO:0007669"/>
    <property type="project" value="InterPro"/>
</dbReference>
<evidence type="ECO:0000256" key="3">
    <source>
        <dbReference type="ARBA" id="ARBA00022801"/>
    </source>
</evidence>
<dbReference type="NCBIfam" id="NF002003">
    <property type="entry name" value="PRK00802.1-3"/>
    <property type="match status" value="1"/>
</dbReference>
<keyword evidence="2 5" id="KW-0227">DNA damage</keyword>
<evidence type="ECO:0000256" key="2">
    <source>
        <dbReference type="ARBA" id="ARBA00022763"/>
    </source>
</evidence>
<organism evidence="6 7">
    <name type="scientific">Gemmobacter lutimaris</name>
    <dbReference type="NCBI Taxonomy" id="2306023"/>
    <lineage>
        <taxon>Bacteria</taxon>
        <taxon>Pseudomonadati</taxon>
        <taxon>Pseudomonadota</taxon>
        <taxon>Alphaproteobacteria</taxon>
        <taxon>Rhodobacterales</taxon>
        <taxon>Paracoccaceae</taxon>
        <taxon>Gemmobacter</taxon>
    </lineage>
</organism>